<dbReference type="Proteomes" id="UP000239560">
    <property type="component" value="Unassembled WGS sequence"/>
</dbReference>
<dbReference type="OrthoDB" id="3365310at2759"/>
<proteinExistence type="predicted"/>
<evidence type="ECO:0000313" key="2">
    <source>
        <dbReference type="Proteomes" id="UP000239560"/>
    </source>
</evidence>
<comment type="caution">
    <text evidence="1">The sequence shown here is derived from an EMBL/GenBank/DDBJ whole genome shotgun (WGS) entry which is preliminary data.</text>
</comment>
<sequence length="230" mass="25561">MHLFGGDKGKMLFRCSSRPKQFSRRLGRSASSFRAVAPSSSRHLALPLAFLAVKGWDSHGTKDWEDWISRFAARGYSSLLLEVDPAAAPSASLDGLESELIRLLRDPSASSPFPPLLFASSGSSLIAEQYVSSHPLSGLCLVDPVNSSSAHKLLPRFFPKPLDDFNYEPGFPITVVESVKKEADEEHRLVREFGPQEGEDEEDALVRRIQGERDEAGWQKVMDWMDENSL</sequence>
<dbReference type="EMBL" id="LCTV02000016">
    <property type="protein sequence ID" value="PRQ70276.1"/>
    <property type="molecule type" value="Genomic_DNA"/>
</dbReference>
<accession>A0A2S9ZWZ0</accession>
<reference evidence="1 2" key="1">
    <citation type="journal article" date="2018" name="Elife">
        <title>Functional genomics of lipid metabolism in the oleaginous yeast Rhodosporidium toruloides.</title>
        <authorList>
            <person name="Coradetti S.T."/>
            <person name="Pinel D."/>
            <person name="Geiselman G."/>
            <person name="Ito M."/>
            <person name="Mondo S."/>
            <person name="Reilly M.C."/>
            <person name="Cheng Y.F."/>
            <person name="Bauer S."/>
            <person name="Grigoriev I."/>
            <person name="Gladden J.M."/>
            <person name="Simmons B.A."/>
            <person name="Brem R."/>
            <person name="Arkin A.P."/>
            <person name="Skerker J.M."/>
        </authorList>
    </citation>
    <scope>NUCLEOTIDE SEQUENCE [LARGE SCALE GENOMIC DNA]</scope>
    <source>
        <strain evidence="1 2">NBRC 0880</strain>
    </source>
</reference>
<protein>
    <submittedName>
        <fullName evidence="1">Uncharacterized protein</fullName>
    </submittedName>
</protein>
<organism evidence="1 2">
    <name type="scientific">Rhodotorula toruloides</name>
    <name type="common">Yeast</name>
    <name type="synonym">Rhodosporidium toruloides</name>
    <dbReference type="NCBI Taxonomy" id="5286"/>
    <lineage>
        <taxon>Eukaryota</taxon>
        <taxon>Fungi</taxon>
        <taxon>Dikarya</taxon>
        <taxon>Basidiomycota</taxon>
        <taxon>Pucciniomycotina</taxon>
        <taxon>Microbotryomycetes</taxon>
        <taxon>Sporidiobolales</taxon>
        <taxon>Sporidiobolaceae</taxon>
        <taxon>Rhodotorula</taxon>
    </lineage>
</organism>
<name>A0A2S9ZWZ0_RHOTO</name>
<gene>
    <name evidence="1" type="ORF">AAT19DRAFT_11508</name>
</gene>
<evidence type="ECO:0000313" key="1">
    <source>
        <dbReference type="EMBL" id="PRQ70276.1"/>
    </source>
</evidence>
<dbReference type="AlphaFoldDB" id="A0A2S9ZWZ0"/>